<sequence>MLDLLIQVGGISPSDAIKVIAATDRADNRHPPLMRSGRLYRKTVLPLPNVDARTNHAGALPKSELR</sequence>
<name>A0A9J6H8U5_HAELO</name>
<comment type="caution">
    <text evidence="1">The sequence shown here is derived from an EMBL/GenBank/DDBJ whole genome shotgun (WGS) entry which is preliminary data.</text>
</comment>
<evidence type="ECO:0000313" key="2">
    <source>
        <dbReference type="Proteomes" id="UP000821853"/>
    </source>
</evidence>
<dbReference type="VEuPathDB" id="VectorBase:HLOH_050408"/>
<accession>A0A9J6H8U5</accession>
<dbReference type="AlphaFoldDB" id="A0A9J6H8U5"/>
<dbReference type="Gene3D" id="3.40.50.300">
    <property type="entry name" value="P-loop containing nucleotide triphosphate hydrolases"/>
    <property type="match status" value="1"/>
</dbReference>
<protein>
    <submittedName>
        <fullName evidence="1">Uncharacterized protein</fullName>
    </submittedName>
</protein>
<dbReference type="InterPro" id="IPR027417">
    <property type="entry name" value="P-loop_NTPase"/>
</dbReference>
<dbReference type="Gene3D" id="1.10.8.60">
    <property type="match status" value="1"/>
</dbReference>
<evidence type="ECO:0000313" key="1">
    <source>
        <dbReference type="EMBL" id="KAH9384158.1"/>
    </source>
</evidence>
<organism evidence="1 2">
    <name type="scientific">Haemaphysalis longicornis</name>
    <name type="common">Bush tick</name>
    <dbReference type="NCBI Taxonomy" id="44386"/>
    <lineage>
        <taxon>Eukaryota</taxon>
        <taxon>Metazoa</taxon>
        <taxon>Ecdysozoa</taxon>
        <taxon>Arthropoda</taxon>
        <taxon>Chelicerata</taxon>
        <taxon>Arachnida</taxon>
        <taxon>Acari</taxon>
        <taxon>Parasitiformes</taxon>
        <taxon>Ixodida</taxon>
        <taxon>Ixodoidea</taxon>
        <taxon>Ixodidae</taxon>
        <taxon>Haemaphysalinae</taxon>
        <taxon>Haemaphysalis</taxon>
    </lineage>
</organism>
<gene>
    <name evidence="1" type="ORF">HPB48_026151</name>
</gene>
<keyword evidence="2" id="KW-1185">Reference proteome</keyword>
<dbReference type="Proteomes" id="UP000821853">
    <property type="component" value="Unassembled WGS sequence"/>
</dbReference>
<proteinExistence type="predicted"/>
<reference evidence="1 2" key="1">
    <citation type="journal article" date="2020" name="Cell">
        <title>Large-Scale Comparative Analyses of Tick Genomes Elucidate Their Genetic Diversity and Vector Capacities.</title>
        <authorList>
            <consortium name="Tick Genome and Microbiome Consortium (TIGMIC)"/>
            <person name="Jia N."/>
            <person name="Wang J."/>
            <person name="Shi W."/>
            <person name="Du L."/>
            <person name="Sun Y."/>
            <person name="Zhan W."/>
            <person name="Jiang J.F."/>
            <person name="Wang Q."/>
            <person name="Zhang B."/>
            <person name="Ji P."/>
            <person name="Bell-Sakyi L."/>
            <person name="Cui X.M."/>
            <person name="Yuan T.T."/>
            <person name="Jiang B.G."/>
            <person name="Yang W.F."/>
            <person name="Lam T.T."/>
            <person name="Chang Q.C."/>
            <person name="Ding S.J."/>
            <person name="Wang X.J."/>
            <person name="Zhu J.G."/>
            <person name="Ruan X.D."/>
            <person name="Zhao L."/>
            <person name="Wei J.T."/>
            <person name="Ye R.Z."/>
            <person name="Que T.C."/>
            <person name="Du C.H."/>
            <person name="Zhou Y.H."/>
            <person name="Cheng J.X."/>
            <person name="Dai P.F."/>
            <person name="Guo W.B."/>
            <person name="Han X.H."/>
            <person name="Huang E.J."/>
            <person name="Li L.F."/>
            <person name="Wei W."/>
            <person name="Gao Y.C."/>
            <person name="Liu J.Z."/>
            <person name="Shao H.Z."/>
            <person name="Wang X."/>
            <person name="Wang C.C."/>
            <person name="Yang T.C."/>
            <person name="Huo Q.B."/>
            <person name="Li W."/>
            <person name="Chen H.Y."/>
            <person name="Chen S.E."/>
            <person name="Zhou L.G."/>
            <person name="Ni X.B."/>
            <person name="Tian J.H."/>
            <person name="Sheng Y."/>
            <person name="Liu T."/>
            <person name="Pan Y.S."/>
            <person name="Xia L.Y."/>
            <person name="Li J."/>
            <person name="Zhao F."/>
            <person name="Cao W.C."/>
        </authorList>
    </citation>
    <scope>NUCLEOTIDE SEQUENCE [LARGE SCALE GENOMIC DNA]</scope>
    <source>
        <strain evidence="1">HaeL-2018</strain>
    </source>
</reference>
<dbReference type="EMBL" id="JABSTR010001705">
    <property type="protein sequence ID" value="KAH9384158.1"/>
    <property type="molecule type" value="Genomic_DNA"/>
</dbReference>